<evidence type="ECO:0000313" key="1">
    <source>
        <dbReference type="EMBL" id="EKE84423.1"/>
    </source>
</evidence>
<dbReference type="OrthoDB" id="7911392at2"/>
<keyword evidence="2" id="KW-1185">Reference proteome</keyword>
<name>K2K9F9_9GAMM</name>
<dbReference type="RefSeq" id="WP_008488152.1">
    <property type="nucleotide sequence ID" value="NZ_AMRG01000005.1"/>
</dbReference>
<organism evidence="1 2">
    <name type="scientific">Idiomarina xiamenensis 10-D-4</name>
    <dbReference type="NCBI Taxonomy" id="740709"/>
    <lineage>
        <taxon>Bacteria</taxon>
        <taxon>Pseudomonadati</taxon>
        <taxon>Pseudomonadota</taxon>
        <taxon>Gammaproteobacteria</taxon>
        <taxon>Alteromonadales</taxon>
        <taxon>Idiomarinaceae</taxon>
        <taxon>Idiomarina</taxon>
    </lineage>
</organism>
<dbReference type="eggNOG" id="ENOG5032D7J">
    <property type="taxonomic scope" value="Bacteria"/>
</dbReference>
<accession>K2K9F9</accession>
<gene>
    <name evidence="1" type="ORF">A10D4_05127</name>
</gene>
<proteinExistence type="predicted"/>
<reference evidence="1 2" key="1">
    <citation type="journal article" date="2012" name="J. Bacteriol.">
        <title>Genome Sequence of Idiomarina xiamenensis Type Strain 10-D-4.</title>
        <authorList>
            <person name="Lai Q."/>
            <person name="Wang L."/>
            <person name="Wang W."/>
            <person name="Shao Z."/>
        </authorList>
    </citation>
    <scope>NUCLEOTIDE SEQUENCE [LARGE SCALE GENOMIC DNA]</scope>
    <source>
        <strain evidence="1 2">10-D-4</strain>
    </source>
</reference>
<dbReference type="EMBL" id="AMRG01000005">
    <property type="protein sequence ID" value="EKE84423.1"/>
    <property type="molecule type" value="Genomic_DNA"/>
</dbReference>
<evidence type="ECO:0000313" key="2">
    <source>
        <dbReference type="Proteomes" id="UP000014115"/>
    </source>
</evidence>
<comment type="caution">
    <text evidence="1">The sequence shown here is derived from an EMBL/GenBank/DDBJ whole genome shotgun (WGS) entry which is preliminary data.</text>
</comment>
<protein>
    <submittedName>
        <fullName evidence="1">Uncharacterized protein</fullName>
    </submittedName>
</protein>
<dbReference type="PATRIC" id="fig|740709.3.peg.1045"/>
<dbReference type="Proteomes" id="UP000014115">
    <property type="component" value="Unassembled WGS sequence"/>
</dbReference>
<sequence length="542" mass="60712">MTYRLLPDGNGKRGDKEVDVQRYLLGLVLSTWVLSSLTACQPQPNTLTFHADDGDKRRYQVYSDFTVNADSGDEQHFRQTLLLEYQVQADDDYQIQVRPRYMALNSNGRQFSSTDGDQGADRYARDFVEQGLTLTVDADSGAVSDLQFHADLPSDKPTPEKLLALFRDNLIATPTVGQGIKLERGASQPFHISDQLPELTLTVQQVFEHEVVFTASGEHEQQQLFAIIVSDRDSGWLKRGSLVSKRVREQQQIRTVMSIFQADSGYAMNLDSLARAENIPLYDSLSVEKVLQSDSADAEHMLPSASGRLEKLDTTLLLSYSHQAPFSHHNGRIELDNIELFDKNGAPLPLAIQPLESMTVPDYGNEYRNDGSNNAITLTELLPLGWHDKALMPLYAFSDDGESPSGYATATVNWYPSHSEVKTLTLGDDVTDFNIGRARIEAKPNSDDGGYDVLVQSSREHQLILVSDGISGKFNYRRLDTAPSWISDAEARLMAMLVNDWFPMDYHIRLDDPKQQQLKIAIVSSAEQAADSREVKFEVKRD</sequence>
<dbReference type="AlphaFoldDB" id="K2K9F9"/>